<sequence length="121" mass="14037">MENFPLDTINLLIFTVPGFVTVWTFRYFSRSEKKSENFEFLALSFIWGLFLLIMVELIAQIIYGVNYNEKIKDLLKNPYSAAFILLVYGASVGWIGSHISHNALFRKIINFFSPKKRSDSD</sequence>
<protein>
    <submittedName>
        <fullName evidence="2">Uncharacterized protein</fullName>
    </submittedName>
</protein>
<feature type="transmembrane region" description="Helical" evidence="1">
    <location>
        <begin position="40"/>
        <end position="63"/>
    </location>
</feature>
<accession>A0A0G1NIZ8</accession>
<evidence type="ECO:0000313" key="2">
    <source>
        <dbReference type="EMBL" id="KKU20569.1"/>
    </source>
</evidence>
<reference evidence="2 3" key="1">
    <citation type="journal article" date="2015" name="Nature">
        <title>rRNA introns, odd ribosomes, and small enigmatic genomes across a large radiation of phyla.</title>
        <authorList>
            <person name="Brown C.T."/>
            <person name="Hug L.A."/>
            <person name="Thomas B.C."/>
            <person name="Sharon I."/>
            <person name="Castelle C.J."/>
            <person name="Singh A."/>
            <person name="Wilkins M.J."/>
            <person name="Williams K.H."/>
            <person name="Banfield J.F."/>
        </authorList>
    </citation>
    <scope>NUCLEOTIDE SEQUENCE [LARGE SCALE GENOMIC DNA]</scope>
</reference>
<evidence type="ECO:0000313" key="3">
    <source>
        <dbReference type="Proteomes" id="UP000034569"/>
    </source>
</evidence>
<dbReference type="Proteomes" id="UP000034569">
    <property type="component" value="Unassembled WGS sequence"/>
</dbReference>
<name>A0A0G1NIZ8_9BACT</name>
<keyword evidence="1" id="KW-0472">Membrane</keyword>
<dbReference type="EMBL" id="LCLU01000045">
    <property type="protein sequence ID" value="KKU20569.1"/>
    <property type="molecule type" value="Genomic_DNA"/>
</dbReference>
<proteinExistence type="predicted"/>
<keyword evidence="1" id="KW-0812">Transmembrane</keyword>
<keyword evidence="1" id="KW-1133">Transmembrane helix</keyword>
<comment type="caution">
    <text evidence="2">The sequence shown here is derived from an EMBL/GenBank/DDBJ whole genome shotgun (WGS) entry which is preliminary data.</text>
</comment>
<feature type="transmembrane region" description="Helical" evidence="1">
    <location>
        <begin position="83"/>
        <end position="105"/>
    </location>
</feature>
<organism evidence="2 3">
    <name type="scientific">Candidatus Azambacteria bacterium GW2011_GWC1_46_13</name>
    <dbReference type="NCBI Taxonomy" id="1618619"/>
    <lineage>
        <taxon>Bacteria</taxon>
        <taxon>Candidatus Azamiibacteriota</taxon>
    </lineage>
</organism>
<feature type="transmembrane region" description="Helical" evidence="1">
    <location>
        <begin position="6"/>
        <end position="28"/>
    </location>
</feature>
<evidence type="ECO:0000256" key="1">
    <source>
        <dbReference type="SAM" id="Phobius"/>
    </source>
</evidence>
<gene>
    <name evidence="2" type="ORF">UX33_C0045G0007</name>
</gene>
<dbReference type="AlphaFoldDB" id="A0A0G1NIZ8"/>